<dbReference type="AlphaFoldDB" id="A0ABD3AE59"/>
<dbReference type="InterPro" id="IPR058594">
    <property type="entry name" value="PB1-like_dom_pln"/>
</dbReference>
<proteinExistence type="predicted"/>
<evidence type="ECO:0000259" key="2">
    <source>
        <dbReference type="Pfam" id="PF26130"/>
    </source>
</evidence>
<gene>
    <name evidence="3" type="ORF">ACH5RR_008057</name>
</gene>
<dbReference type="EMBL" id="JBJUIK010000004">
    <property type="protein sequence ID" value="KAL3528735.1"/>
    <property type="molecule type" value="Genomic_DNA"/>
</dbReference>
<feature type="region of interest" description="Disordered" evidence="1">
    <location>
        <begin position="229"/>
        <end position="270"/>
    </location>
</feature>
<name>A0ABD3AE59_9GENT</name>
<comment type="caution">
    <text evidence="3">The sequence shown here is derived from an EMBL/GenBank/DDBJ whole genome shotgun (WGS) entry which is preliminary data.</text>
</comment>
<sequence>MLGKADLFDSVDPDLMSHFELLDALNKILVLAASPVYYRIGGVDLENGLRLVDSDQTVLEMFEMNRERSTIELKRDGNDLYDSDFEFFLDGDDVNDGCDPVSEEEVIEEELIDTIENKFLGIKLRFCVRHMYANFKLKFKDEQLRDLMWSAARSYLPKQFENNTREIHVVSPDAHAWLRAIPTNLPKKMRRKGPDEDRHFGKVTKIGIPIHCSHYGHTDHNVPTTNMQTEQEAPTRGAARGDTHAGRSTRGVATVGRPTRDTTRGAGNSGVGRDVGFVKISTIGGGASTVQGKRENVRAELQIMAHYVALGHGMVWEYQIWTTSKQTSLRPVENPVGDTSKPPATTFDDNPTPAIMVKKISASKKRIAIATGTWLAFRSFWNINKVKTKYTKFGDSMFSTQSSATGASDVVQIPECVIQ</sequence>
<reference evidence="3 4" key="1">
    <citation type="submission" date="2024-11" db="EMBL/GenBank/DDBJ databases">
        <title>A near-complete genome assembly of Cinchona calisaya.</title>
        <authorList>
            <person name="Lian D.C."/>
            <person name="Zhao X.W."/>
            <person name="Wei L."/>
        </authorList>
    </citation>
    <scope>NUCLEOTIDE SEQUENCE [LARGE SCALE GENOMIC DNA]</scope>
    <source>
        <tissue evidence="3">Nenye</tissue>
    </source>
</reference>
<feature type="domain" description="PB1-like" evidence="2">
    <location>
        <begin position="3"/>
        <end position="68"/>
    </location>
</feature>
<protein>
    <recommendedName>
        <fullName evidence="2">PB1-like domain-containing protein</fullName>
    </recommendedName>
</protein>
<evidence type="ECO:0000313" key="4">
    <source>
        <dbReference type="Proteomes" id="UP001630127"/>
    </source>
</evidence>
<dbReference type="Pfam" id="PF26130">
    <property type="entry name" value="PB1-like"/>
    <property type="match status" value="1"/>
</dbReference>
<keyword evidence="4" id="KW-1185">Reference proteome</keyword>
<evidence type="ECO:0000256" key="1">
    <source>
        <dbReference type="SAM" id="MobiDB-lite"/>
    </source>
</evidence>
<accession>A0ABD3AE59</accession>
<dbReference type="Proteomes" id="UP001630127">
    <property type="component" value="Unassembled WGS sequence"/>
</dbReference>
<evidence type="ECO:0000313" key="3">
    <source>
        <dbReference type="EMBL" id="KAL3528735.1"/>
    </source>
</evidence>
<organism evidence="3 4">
    <name type="scientific">Cinchona calisaya</name>
    <dbReference type="NCBI Taxonomy" id="153742"/>
    <lineage>
        <taxon>Eukaryota</taxon>
        <taxon>Viridiplantae</taxon>
        <taxon>Streptophyta</taxon>
        <taxon>Embryophyta</taxon>
        <taxon>Tracheophyta</taxon>
        <taxon>Spermatophyta</taxon>
        <taxon>Magnoliopsida</taxon>
        <taxon>eudicotyledons</taxon>
        <taxon>Gunneridae</taxon>
        <taxon>Pentapetalae</taxon>
        <taxon>asterids</taxon>
        <taxon>lamiids</taxon>
        <taxon>Gentianales</taxon>
        <taxon>Rubiaceae</taxon>
        <taxon>Cinchonoideae</taxon>
        <taxon>Cinchoneae</taxon>
        <taxon>Cinchona</taxon>
    </lineage>
</organism>